<feature type="transmembrane region" description="Helical" evidence="2">
    <location>
        <begin position="68"/>
        <end position="88"/>
    </location>
</feature>
<dbReference type="Proteomes" id="UP000613580">
    <property type="component" value="Unassembled WGS sequence"/>
</dbReference>
<name>A0A8H6WIP9_MYCCL</name>
<evidence type="ECO:0000256" key="2">
    <source>
        <dbReference type="SAM" id="Phobius"/>
    </source>
</evidence>
<dbReference type="EMBL" id="JACAZE010000004">
    <property type="protein sequence ID" value="KAF7318376.1"/>
    <property type="molecule type" value="Genomic_DNA"/>
</dbReference>
<keyword evidence="4" id="KW-1185">Reference proteome</keyword>
<dbReference type="AlphaFoldDB" id="A0A8H6WIP9"/>
<keyword evidence="2" id="KW-0812">Transmembrane</keyword>
<organism evidence="3 4">
    <name type="scientific">Mycena chlorophos</name>
    <name type="common">Agaric fungus</name>
    <name type="synonym">Agaricus chlorophos</name>
    <dbReference type="NCBI Taxonomy" id="658473"/>
    <lineage>
        <taxon>Eukaryota</taxon>
        <taxon>Fungi</taxon>
        <taxon>Dikarya</taxon>
        <taxon>Basidiomycota</taxon>
        <taxon>Agaricomycotina</taxon>
        <taxon>Agaricomycetes</taxon>
        <taxon>Agaricomycetidae</taxon>
        <taxon>Agaricales</taxon>
        <taxon>Marasmiineae</taxon>
        <taxon>Mycenaceae</taxon>
        <taxon>Mycena</taxon>
    </lineage>
</organism>
<protein>
    <submittedName>
        <fullName evidence="3">Uncharacterized protein</fullName>
    </submittedName>
</protein>
<feature type="compositionally biased region" description="Polar residues" evidence="1">
    <location>
        <begin position="1"/>
        <end position="14"/>
    </location>
</feature>
<evidence type="ECO:0000313" key="4">
    <source>
        <dbReference type="Proteomes" id="UP000613580"/>
    </source>
</evidence>
<proteinExistence type="predicted"/>
<gene>
    <name evidence="3" type="ORF">HMN09_00346600</name>
</gene>
<keyword evidence="2" id="KW-0472">Membrane</keyword>
<reference evidence="3" key="1">
    <citation type="submission" date="2020-05" db="EMBL/GenBank/DDBJ databases">
        <title>Mycena genomes resolve the evolution of fungal bioluminescence.</title>
        <authorList>
            <person name="Tsai I.J."/>
        </authorList>
    </citation>
    <scope>NUCLEOTIDE SEQUENCE</scope>
    <source>
        <strain evidence="3">110903Hualien_Pintung</strain>
    </source>
</reference>
<evidence type="ECO:0000313" key="3">
    <source>
        <dbReference type="EMBL" id="KAF7318376.1"/>
    </source>
</evidence>
<keyword evidence="2" id="KW-1133">Transmembrane helix</keyword>
<feature type="region of interest" description="Disordered" evidence="1">
    <location>
        <begin position="1"/>
        <end position="39"/>
    </location>
</feature>
<sequence length="155" mass="16797">MNATSSSRVNSYLQRSAEKDVFSVQPDPPPSETRLAMSSSISTAQDTPAMASSSGPTFHFAELLSAQLIGSLCDFMLGGAFLVQLVIYRICFSKDSRVDASVCVASNIRKNGFRPVKVWIQPATKSGNVTRGQKCECNPSRTFVSNPSRVLMLPD</sequence>
<evidence type="ECO:0000256" key="1">
    <source>
        <dbReference type="SAM" id="MobiDB-lite"/>
    </source>
</evidence>
<comment type="caution">
    <text evidence="3">The sequence shown here is derived from an EMBL/GenBank/DDBJ whole genome shotgun (WGS) entry which is preliminary data.</text>
</comment>
<accession>A0A8H6WIP9</accession>